<dbReference type="EMBL" id="PYMP01000007">
    <property type="protein sequence ID" value="PSU52471.1"/>
    <property type="molecule type" value="Genomic_DNA"/>
</dbReference>
<dbReference type="Proteomes" id="UP000241618">
    <property type="component" value="Unassembled WGS sequence"/>
</dbReference>
<sequence length="82" mass="9387">MTTSYFELAQSVLGDAFVKAEPVTKIKLDKNDVFVWCGEIYIVEEAYDTRGEVRYLNGAMASNKWYWNYGDQANIVIGTIKH</sequence>
<evidence type="ECO:0000313" key="1">
    <source>
        <dbReference type="EMBL" id="PSU19826.1"/>
    </source>
</evidence>
<protein>
    <submittedName>
        <fullName evidence="2">Uncharacterized protein</fullName>
    </submittedName>
</protein>
<organism evidence="2 4">
    <name type="scientific">Photobacterium phosphoreum</name>
    <dbReference type="NCBI Taxonomy" id="659"/>
    <lineage>
        <taxon>Bacteria</taxon>
        <taxon>Pseudomonadati</taxon>
        <taxon>Pseudomonadota</taxon>
        <taxon>Gammaproteobacteria</taxon>
        <taxon>Vibrionales</taxon>
        <taxon>Vibrionaceae</taxon>
        <taxon>Photobacterium</taxon>
    </lineage>
</organism>
<evidence type="ECO:0000313" key="3">
    <source>
        <dbReference type="Proteomes" id="UP000241405"/>
    </source>
</evidence>
<evidence type="ECO:0000313" key="4">
    <source>
        <dbReference type="Proteomes" id="UP000241618"/>
    </source>
</evidence>
<evidence type="ECO:0000313" key="2">
    <source>
        <dbReference type="EMBL" id="PSU52471.1"/>
    </source>
</evidence>
<comment type="caution">
    <text evidence="2">The sequence shown here is derived from an EMBL/GenBank/DDBJ whole genome shotgun (WGS) entry which is preliminary data.</text>
</comment>
<gene>
    <name evidence="2" type="ORF">C9J18_10040</name>
    <name evidence="1" type="ORF">CTM96_20745</name>
</gene>
<dbReference type="Proteomes" id="UP000241405">
    <property type="component" value="Unassembled WGS sequence"/>
</dbReference>
<reference evidence="3 4" key="1">
    <citation type="submission" date="2018-03" db="EMBL/GenBank/DDBJ databases">
        <title>Whole genome sequencing of Histamine producing bacteria.</title>
        <authorList>
            <person name="Butler K."/>
        </authorList>
    </citation>
    <scope>NUCLEOTIDE SEQUENCE [LARGE SCALE GENOMIC DNA]</scope>
    <source>
        <strain evidence="2 4">FS-6.1</strain>
        <strain evidence="1 3">FS-6.2</strain>
    </source>
</reference>
<dbReference type="RefSeq" id="WP_107191600.1">
    <property type="nucleotide sequence ID" value="NZ_PYMN01000037.1"/>
</dbReference>
<dbReference type="EMBL" id="PYMO01000037">
    <property type="protein sequence ID" value="PSU19826.1"/>
    <property type="molecule type" value="Genomic_DNA"/>
</dbReference>
<dbReference type="AlphaFoldDB" id="A0A2T3JTH9"/>
<keyword evidence="3" id="KW-1185">Reference proteome</keyword>
<proteinExistence type="predicted"/>
<name>A0A2T3JTH9_PHOPO</name>
<accession>A0A2T3JTH9</accession>